<keyword evidence="3" id="KW-1185">Reference proteome</keyword>
<gene>
    <name evidence="2" type="ORF">FIU01_01080</name>
</gene>
<dbReference type="Proteomes" id="UP000311008">
    <property type="component" value="Chromosome"/>
</dbReference>
<dbReference type="KEGG" id="mmec:FIU01_01080"/>
<name>A0A5B8CPU8_9PROT</name>
<accession>A0A5B8CPU8</accession>
<keyword evidence="1" id="KW-0732">Signal</keyword>
<evidence type="ECO:0000313" key="3">
    <source>
        <dbReference type="Proteomes" id="UP000311008"/>
    </source>
</evidence>
<evidence type="ECO:0000256" key="1">
    <source>
        <dbReference type="SAM" id="SignalP"/>
    </source>
</evidence>
<feature type="chain" id="PRO_5023037103" evidence="1">
    <location>
        <begin position="20"/>
        <end position="111"/>
    </location>
</feature>
<dbReference type="EMBL" id="CP040946">
    <property type="protein sequence ID" value="QDC43252.1"/>
    <property type="molecule type" value="Genomic_DNA"/>
</dbReference>
<feature type="signal peptide" evidence="1">
    <location>
        <begin position="1"/>
        <end position="19"/>
    </location>
</feature>
<sequence length="111" mass="12687">MRTLLYGFILLWVSHTCHARTALPQIAQGSAYLAAKQQLMAQGWQPVENLAIERSSLYAQEIHQQGLVEVVDCISMELDACRFRFKKQSQTIEIKTITRQLTVDQVQPVKK</sequence>
<dbReference type="OrthoDB" id="8537775at2"/>
<organism evidence="2 3">
    <name type="scientific">Methylophilus medardicus</name>
    <dbReference type="NCBI Taxonomy" id="2588534"/>
    <lineage>
        <taxon>Bacteria</taxon>
        <taxon>Pseudomonadati</taxon>
        <taxon>Pseudomonadota</taxon>
        <taxon>Betaproteobacteria</taxon>
        <taxon>Nitrosomonadales</taxon>
        <taxon>Methylophilaceae</taxon>
        <taxon>Methylophilus</taxon>
    </lineage>
</organism>
<evidence type="ECO:0000313" key="2">
    <source>
        <dbReference type="EMBL" id="QDC43252.1"/>
    </source>
</evidence>
<proteinExistence type="predicted"/>
<reference evidence="3" key="1">
    <citation type="journal article" date="2019" name="ISME J.">
        <title>Evolution in action: habitat transition from sediment to the pelagial leads to genome streamlining in Methylophilaceae.</title>
        <authorList>
            <person name="Salcher M."/>
            <person name="Schaefle D."/>
            <person name="Kaspar M."/>
            <person name="Neuenschwander S.M."/>
            <person name="Ghai R."/>
        </authorList>
    </citation>
    <scope>NUCLEOTIDE SEQUENCE [LARGE SCALE GENOMIC DNA]</scope>
    <source>
        <strain evidence="3">MMS-M-51</strain>
    </source>
</reference>
<protein>
    <submittedName>
        <fullName evidence="2">Uncharacterized protein</fullName>
    </submittedName>
</protein>
<dbReference type="RefSeq" id="WP_140002129.1">
    <property type="nucleotide sequence ID" value="NZ_CP040946.1"/>
</dbReference>
<dbReference type="AlphaFoldDB" id="A0A5B8CPU8"/>